<protein>
    <submittedName>
        <fullName evidence="4">TBC domain protein</fullName>
    </submittedName>
</protein>
<comment type="caution">
    <text evidence="4">The sequence shown here is derived from an EMBL/GenBank/DDBJ whole genome shotgun (WGS) entry which is preliminary data.</text>
</comment>
<evidence type="ECO:0000313" key="4">
    <source>
        <dbReference type="EMBL" id="RJE18228.1"/>
    </source>
</evidence>
<feature type="domain" description="Rab-GAP TBC" evidence="3">
    <location>
        <begin position="47"/>
        <end position="254"/>
    </location>
</feature>
<keyword evidence="5" id="KW-1185">Reference proteome</keyword>
<dbReference type="Proteomes" id="UP000266188">
    <property type="component" value="Unassembled WGS sequence"/>
</dbReference>
<dbReference type="FunFam" id="1.10.472.80:FF:000038">
    <property type="entry name" value="TBC1 domain family member 5"/>
    <property type="match status" value="1"/>
</dbReference>
<evidence type="ECO:0000313" key="5">
    <source>
        <dbReference type="Proteomes" id="UP000266188"/>
    </source>
</evidence>
<feature type="compositionally biased region" description="Basic and acidic residues" evidence="2">
    <location>
        <begin position="518"/>
        <end position="543"/>
    </location>
</feature>
<dbReference type="InterPro" id="IPR035969">
    <property type="entry name" value="Rab-GAP_TBC_sf"/>
</dbReference>
<dbReference type="GO" id="GO:0005096">
    <property type="term" value="F:GTPase activator activity"/>
    <property type="evidence" value="ECO:0007669"/>
    <property type="project" value="UniProtKB-KW"/>
</dbReference>
<dbReference type="SMART" id="SM00164">
    <property type="entry name" value="TBC"/>
    <property type="match status" value="1"/>
</dbReference>
<dbReference type="EMBL" id="MVGC01000595">
    <property type="protein sequence ID" value="RJE18228.1"/>
    <property type="molecule type" value="Genomic_DNA"/>
</dbReference>
<evidence type="ECO:0000259" key="3">
    <source>
        <dbReference type="PROSITE" id="PS50086"/>
    </source>
</evidence>
<organism evidence="4 5">
    <name type="scientific">Aspergillus sclerotialis</name>
    <dbReference type="NCBI Taxonomy" id="2070753"/>
    <lineage>
        <taxon>Eukaryota</taxon>
        <taxon>Fungi</taxon>
        <taxon>Dikarya</taxon>
        <taxon>Ascomycota</taxon>
        <taxon>Pezizomycotina</taxon>
        <taxon>Eurotiomycetes</taxon>
        <taxon>Eurotiomycetidae</taxon>
        <taxon>Eurotiales</taxon>
        <taxon>Aspergillaceae</taxon>
        <taxon>Aspergillus</taxon>
        <taxon>Aspergillus subgen. Polypaecilum</taxon>
    </lineage>
</organism>
<dbReference type="FunFam" id="1.10.8.270:FF:000031">
    <property type="entry name" value="TBC1 domain family member 5"/>
    <property type="match status" value="1"/>
</dbReference>
<dbReference type="OrthoDB" id="27140at2759"/>
<dbReference type="InterPro" id="IPR000195">
    <property type="entry name" value="Rab-GAP-TBC_dom"/>
</dbReference>
<keyword evidence="1" id="KW-0343">GTPase activation</keyword>
<feature type="compositionally biased region" description="Low complexity" evidence="2">
    <location>
        <begin position="356"/>
        <end position="368"/>
    </location>
</feature>
<feature type="region of interest" description="Disordered" evidence="2">
    <location>
        <begin position="518"/>
        <end position="662"/>
    </location>
</feature>
<evidence type="ECO:0000256" key="2">
    <source>
        <dbReference type="SAM" id="MobiDB-lite"/>
    </source>
</evidence>
<reference evidence="5" key="1">
    <citation type="submission" date="2017-02" db="EMBL/GenBank/DDBJ databases">
        <authorList>
            <person name="Tafer H."/>
            <person name="Lopandic K."/>
        </authorList>
    </citation>
    <scope>NUCLEOTIDE SEQUENCE [LARGE SCALE GENOMIC DNA]</scope>
    <source>
        <strain evidence="5">CBS 366.77</strain>
    </source>
</reference>
<dbReference type="Pfam" id="PF00566">
    <property type="entry name" value="RabGAP-TBC"/>
    <property type="match status" value="1"/>
</dbReference>
<dbReference type="AlphaFoldDB" id="A0A3A2Z558"/>
<feature type="compositionally biased region" description="Polar residues" evidence="2">
    <location>
        <begin position="559"/>
        <end position="571"/>
    </location>
</feature>
<evidence type="ECO:0000256" key="1">
    <source>
        <dbReference type="ARBA" id="ARBA00022468"/>
    </source>
</evidence>
<dbReference type="Gene3D" id="1.10.8.270">
    <property type="entry name" value="putative rabgap domain of human tbc1 domain family member 14 like domains"/>
    <property type="match status" value="1"/>
</dbReference>
<dbReference type="PANTHER" id="PTHR22957:SF337">
    <property type="entry name" value="TBC1 DOMAIN FAMILY MEMBER 5"/>
    <property type="match status" value="1"/>
</dbReference>
<proteinExistence type="predicted"/>
<dbReference type="STRING" id="2070753.A0A3A2Z558"/>
<sequence length="662" mass="74771">MALLLFDDLNRTQWPHKISELRSAYSALRSHFLKHIENPDELQSTVDPLADDEESPWQTLRCDEKLRAEISQDVDRCLQENFFFREPVTKTRMVDILFIYCKLNPDLGYRQGMHELLAPILWVVDRDAIDTNSDEQATSSEKDDSSILQLLDSSYVEHDSFSLFCSVMQTVRVYYEHTEQQSATGRTGAIPIVSRCQHVHNDLLMEIDPELAQHLQVLEILPQIFLTRWMRLLFGREFPFEETLMIWDLLFADGLEPDLVEFTCVAMLLRIRWQLLNADHSSVLTTLLRYPSPHPYGPQSFVRDALSLRQSPTWETGHSVISKYSGKAPAFSKFLSQPNLRPTPARDGLRSDFRGSSEGSSPARSPSRTNTRSLEGLFQDVTEGIQRRTETWGVAKAVRGAVSDARRNMNTMQWDARPRATRSEGTSSTAPRVAHWAQESNTADLKRKIDVLEERNKILAKMLSKALGDLRSHMMKDEGLDPSASSAMKQALTRVESVQICLENASIPLEFSYISSNMRDDRTQGRSTDKEPMAEVAREEIPEQKQASSDNLDVPVRSSIRSETLDQTSTSSDHKSTASMPLRRTVRPSLAESEFSWMLGGNRHPSGFASSASVPPEQARNGSKAKHNTLFGDGKDEEQSRGSLESDVAMNSLRGHGKPLDK</sequence>
<dbReference type="Gene3D" id="1.10.472.80">
    <property type="entry name" value="Ypt/Rab-GAP domain of gyp1p, domain 3"/>
    <property type="match status" value="1"/>
</dbReference>
<dbReference type="PANTHER" id="PTHR22957">
    <property type="entry name" value="TBC1 DOMAIN FAMILY MEMBER GTPASE-ACTIVATING PROTEIN"/>
    <property type="match status" value="1"/>
</dbReference>
<dbReference type="SUPFAM" id="SSF47923">
    <property type="entry name" value="Ypt/Rab-GAP domain of gyp1p"/>
    <property type="match status" value="2"/>
</dbReference>
<accession>A0A3A2Z558</accession>
<gene>
    <name evidence="4" type="ORF">PHISCL_09434</name>
</gene>
<dbReference type="PROSITE" id="PS50086">
    <property type="entry name" value="TBC_RABGAP"/>
    <property type="match status" value="1"/>
</dbReference>
<name>A0A3A2Z558_9EURO</name>
<feature type="region of interest" description="Disordered" evidence="2">
    <location>
        <begin position="335"/>
        <end position="375"/>
    </location>
</feature>